<evidence type="ECO:0000259" key="2">
    <source>
        <dbReference type="PROSITE" id="PS50110"/>
    </source>
</evidence>
<proteinExistence type="predicted"/>
<protein>
    <recommendedName>
        <fullName evidence="2">Response regulatory domain-containing protein</fullName>
    </recommendedName>
</protein>
<accession>A0A3M5U342</accession>
<dbReference type="PANTHER" id="PTHR47233">
    <property type="entry name" value="CHEMOTAXIS PROTEIN CHEV"/>
    <property type="match status" value="1"/>
</dbReference>
<dbReference type="GO" id="GO:0000160">
    <property type="term" value="P:phosphorelay signal transduction system"/>
    <property type="evidence" value="ECO:0007669"/>
    <property type="project" value="InterPro"/>
</dbReference>
<dbReference type="SMART" id="SM00448">
    <property type="entry name" value="REC"/>
    <property type="match status" value="1"/>
</dbReference>
<organism evidence="3 4">
    <name type="scientific">Pseudomonas syringae pv. avii</name>
    <dbReference type="NCBI Taxonomy" id="663959"/>
    <lineage>
        <taxon>Bacteria</taxon>
        <taxon>Pseudomonadati</taxon>
        <taxon>Pseudomonadota</taxon>
        <taxon>Gammaproteobacteria</taxon>
        <taxon>Pseudomonadales</taxon>
        <taxon>Pseudomonadaceae</taxon>
        <taxon>Pseudomonas</taxon>
        <taxon>Pseudomonas syringae</taxon>
    </lineage>
</organism>
<dbReference type="SUPFAM" id="SSF52172">
    <property type="entry name" value="CheY-like"/>
    <property type="match status" value="1"/>
</dbReference>
<feature type="modified residue" description="4-aspartylphosphate" evidence="1">
    <location>
        <position position="70"/>
    </location>
</feature>
<dbReference type="EMBL" id="RBUA01001585">
    <property type="protein sequence ID" value="RMU40265.1"/>
    <property type="molecule type" value="Genomic_DNA"/>
</dbReference>
<name>A0A3M5U342_PSESX</name>
<evidence type="ECO:0000313" key="4">
    <source>
        <dbReference type="Proteomes" id="UP000280395"/>
    </source>
</evidence>
<dbReference type="InterPro" id="IPR001789">
    <property type="entry name" value="Sig_transdc_resp-reg_receiver"/>
</dbReference>
<evidence type="ECO:0000256" key="1">
    <source>
        <dbReference type="PROSITE-ProRule" id="PRU00169"/>
    </source>
</evidence>
<dbReference type="RefSeq" id="WP_147482332.1">
    <property type="nucleotide sequence ID" value="NZ_RBUA01001585.1"/>
</dbReference>
<comment type="caution">
    <text evidence="3">The sequence shown here is derived from an EMBL/GenBank/DDBJ whole genome shotgun (WGS) entry which is preliminary data.</text>
</comment>
<feature type="non-terminal residue" evidence="3">
    <location>
        <position position="1"/>
    </location>
</feature>
<feature type="domain" description="Response regulatory" evidence="2">
    <location>
        <begin position="16"/>
        <end position="137"/>
    </location>
</feature>
<dbReference type="PANTHER" id="PTHR47233:SF2">
    <property type="entry name" value="CHEMOTAXIS SIGNAL TRANSDUCTION SYSTEM RESPONSE REGULATOR CHEV"/>
    <property type="match status" value="1"/>
</dbReference>
<gene>
    <name evidence="3" type="ORF">ALP29_01303</name>
</gene>
<reference evidence="3 4" key="1">
    <citation type="submission" date="2018-08" db="EMBL/GenBank/DDBJ databases">
        <title>Recombination of ecologically and evolutionarily significant loci maintains genetic cohesion in the Pseudomonas syringae species complex.</title>
        <authorList>
            <person name="Dillon M."/>
            <person name="Thakur S."/>
            <person name="Almeida R.N.D."/>
            <person name="Weir B.S."/>
            <person name="Guttman D.S."/>
        </authorList>
    </citation>
    <scope>NUCLEOTIDE SEQUENCE [LARGE SCALE GENOMIC DNA]</scope>
    <source>
        <strain evidence="3 4">ICMP 14479</strain>
    </source>
</reference>
<sequence>PTDLTMEEAEVLGNARILVVDDSQVALQQSVHTLRNLGLTCHTARSAKEAIDVLLELQGTVEQINVVVSDIEMSEMDGYALTRTLRETPDFKDLYVLLHTSLDSAMNSEKARLAGADSVLTKFSSPELTKCLVVAAQTVAQKGL</sequence>
<dbReference type="AlphaFoldDB" id="A0A3M5U342"/>
<keyword evidence="1" id="KW-0597">Phosphoprotein</keyword>
<dbReference type="PROSITE" id="PS50110">
    <property type="entry name" value="RESPONSE_REGULATORY"/>
    <property type="match status" value="1"/>
</dbReference>
<dbReference type="InterPro" id="IPR011006">
    <property type="entry name" value="CheY-like_superfamily"/>
</dbReference>
<dbReference type="Gene3D" id="3.40.50.2300">
    <property type="match status" value="1"/>
</dbReference>
<evidence type="ECO:0000313" key="3">
    <source>
        <dbReference type="EMBL" id="RMU40265.1"/>
    </source>
</evidence>
<dbReference type="Pfam" id="PF00072">
    <property type="entry name" value="Response_reg"/>
    <property type="match status" value="1"/>
</dbReference>
<dbReference type="Proteomes" id="UP000280395">
    <property type="component" value="Unassembled WGS sequence"/>
</dbReference>